<dbReference type="Proteomes" id="UP000593579">
    <property type="component" value="Unassembled WGS sequence"/>
</dbReference>
<evidence type="ECO:0000256" key="1">
    <source>
        <dbReference type="SAM" id="MobiDB-lite"/>
    </source>
</evidence>
<dbReference type="AlphaFoldDB" id="A0A7J9D774"/>
<keyword evidence="3" id="KW-1185">Reference proteome</keyword>
<feature type="region of interest" description="Disordered" evidence="1">
    <location>
        <begin position="102"/>
        <end position="126"/>
    </location>
</feature>
<dbReference type="OrthoDB" id="996832at2759"/>
<protein>
    <submittedName>
        <fullName evidence="2">Uncharacterized protein</fullName>
    </submittedName>
</protein>
<evidence type="ECO:0000313" key="3">
    <source>
        <dbReference type="Proteomes" id="UP000593579"/>
    </source>
</evidence>
<comment type="caution">
    <text evidence="2">The sequence shown here is derived from an EMBL/GenBank/DDBJ whole genome shotgun (WGS) entry which is preliminary data.</text>
</comment>
<name>A0A7J9D774_GOSGO</name>
<reference evidence="2 3" key="1">
    <citation type="journal article" date="2019" name="Genome Biol. Evol.">
        <title>Insights into the evolution of the New World diploid cottons (Gossypium, subgenus Houzingenia) based on genome sequencing.</title>
        <authorList>
            <person name="Grover C.E."/>
            <person name="Arick M.A. 2nd"/>
            <person name="Thrash A."/>
            <person name="Conover J.L."/>
            <person name="Sanders W.S."/>
            <person name="Peterson D.G."/>
            <person name="Frelichowski J.E."/>
            <person name="Scheffler J.A."/>
            <person name="Scheffler B.E."/>
            <person name="Wendel J.F."/>
        </authorList>
    </citation>
    <scope>NUCLEOTIDE SEQUENCE [LARGE SCALE GENOMIC DNA]</scope>
    <source>
        <strain evidence="2">5</strain>
        <tissue evidence="2">Leaf</tissue>
    </source>
</reference>
<gene>
    <name evidence="2" type="ORF">Gogos_000077</name>
</gene>
<accession>A0A7J9D774</accession>
<evidence type="ECO:0000313" key="2">
    <source>
        <dbReference type="EMBL" id="MBA0756424.1"/>
    </source>
</evidence>
<sequence length="599" mass="66923">MESPLFDFKDFSDFNDFDFMYNGNDIMVNEAVTNLSKVDAGVELPPPIVTTNEQTQLDAMNADLKTFEEVPLDQLIASSDLPNKSFIHGWSSDSNLKQPVSLGFEGDNPSLENDDDACQTTSPPFSPLIMERTNSFPLPLEEMLLKDGVYMTQPVYSERKVNSVEANQFNSNIGSSLPEHGVYTAQPVYSERRVNLVKANNLNGHIGSSLLEYGVYTAKSIYLECRFNSLQEKTLNSHVGSSLQDELLRSQANEFQSIGNSESQHYNFIQPRSSTLLRSQNLSYQRHDQVLMTLGAYNPQTYSIRLTESSMPLRTSTLASNRQTNPLNVSNLRYNNSLQPRSSMLSNPSGRYNFQDLNDYRDYQIDQFNLMTTQIGSQVSKSMLQDSPMHSGLLFASYQLPSHQQARSQFSIPSLSKFPHDQQANTQFSMPCLSNPDLYNSKLSESSISETLQQEEGLLNQPARAIATYPLFETGTGTGPGIGTSISSIVFNSLLQTETGDTSNSHQVGTTLSNYRKRELSTLPMQQRDPSTMSMPMPIPVPNAEHENRNLLSMHNETNTSSNASNFSGLRPIKNSLYDPLFEGIGLPVDPHLRMFATM</sequence>
<proteinExistence type="predicted"/>
<organism evidence="2 3">
    <name type="scientific">Gossypium gossypioides</name>
    <name type="common">Mexican cotton</name>
    <name type="synonym">Selera gossypioides</name>
    <dbReference type="NCBI Taxonomy" id="34282"/>
    <lineage>
        <taxon>Eukaryota</taxon>
        <taxon>Viridiplantae</taxon>
        <taxon>Streptophyta</taxon>
        <taxon>Embryophyta</taxon>
        <taxon>Tracheophyta</taxon>
        <taxon>Spermatophyta</taxon>
        <taxon>Magnoliopsida</taxon>
        <taxon>eudicotyledons</taxon>
        <taxon>Gunneridae</taxon>
        <taxon>Pentapetalae</taxon>
        <taxon>rosids</taxon>
        <taxon>malvids</taxon>
        <taxon>Malvales</taxon>
        <taxon>Malvaceae</taxon>
        <taxon>Malvoideae</taxon>
        <taxon>Gossypium</taxon>
    </lineage>
</organism>
<dbReference type="EMBL" id="JABEZY010274555">
    <property type="protein sequence ID" value="MBA0756424.1"/>
    <property type="molecule type" value="Genomic_DNA"/>
</dbReference>